<dbReference type="InterPro" id="IPR016161">
    <property type="entry name" value="Ald_DH/histidinol_DH"/>
</dbReference>
<dbReference type="Proteomes" id="UP001315278">
    <property type="component" value="Unassembled WGS sequence"/>
</dbReference>
<dbReference type="EMBL" id="JAFCJH010000054">
    <property type="protein sequence ID" value="MBR0800424.1"/>
    <property type="molecule type" value="Genomic_DNA"/>
</dbReference>
<gene>
    <name evidence="5" type="ORF">JQ615_34155</name>
</gene>
<evidence type="ECO:0000259" key="4">
    <source>
        <dbReference type="Pfam" id="PF00171"/>
    </source>
</evidence>
<evidence type="ECO:0000313" key="6">
    <source>
        <dbReference type="Proteomes" id="UP001315278"/>
    </source>
</evidence>
<name>A0ABS5FUY1_9BRAD</name>
<dbReference type="PANTHER" id="PTHR11699">
    <property type="entry name" value="ALDEHYDE DEHYDROGENASE-RELATED"/>
    <property type="match status" value="1"/>
</dbReference>
<evidence type="ECO:0000313" key="5">
    <source>
        <dbReference type="EMBL" id="MBR0800424.1"/>
    </source>
</evidence>
<comment type="similarity">
    <text evidence="3">Belongs to the aldehyde dehydrogenase family.</text>
</comment>
<sequence>MSEALFSNALRHKAEAFAQREHGMLIGGQWRPAASGKTLDTFNPATKTHLGTIASAGPEDVDHAAQAAQRAYREVWSRQTPEERQRLLWRLSDRIESCADELAVLETLDSGKPVRDARMMDISHSISMLRYYAGWATKLNGETIAVSRPGQWHSYTLHQPFAVAGLIVPWNAPIMMAIGKLAPALAAGCCVILKPAELTSLTALRIGELACEAGFPDGVINVVTGLGSVAGQAIVDHPTIEKISFTGSGAIGRSIMVAGARHMKRVTLELGGKSPVVIMRDAELDEAIGSAARGIFANAGQTCIAGSRVYVHADVYDRVLDGIVSFAKGLVLGDGMQPETQMGPLVSDAQLARVRDYIEAGRQEGAAVVTGGNALEMGGHFCAPTVLAQTRQDMRVVREEIFGPVLCVQRFDDTMSLDGIAQLANDTDYGLGAMLWTRDLSTAHKLAATVKAGTVRINGGGLDPALPFGGFGHSGVGRESGREGIEAFTEKKSIIIAL</sequence>
<protein>
    <submittedName>
        <fullName evidence="5">Aldehyde dehydrogenase family protein</fullName>
    </submittedName>
</protein>
<keyword evidence="1 3" id="KW-0560">Oxidoreductase</keyword>
<dbReference type="InterPro" id="IPR015590">
    <property type="entry name" value="Aldehyde_DH_dom"/>
</dbReference>
<evidence type="ECO:0000256" key="3">
    <source>
        <dbReference type="RuleBase" id="RU003345"/>
    </source>
</evidence>
<evidence type="ECO:0000256" key="2">
    <source>
        <dbReference type="PROSITE-ProRule" id="PRU10007"/>
    </source>
</evidence>
<dbReference type="Gene3D" id="3.40.605.10">
    <property type="entry name" value="Aldehyde Dehydrogenase, Chain A, domain 1"/>
    <property type="match status" value="1"/>
</dbReference>
<dbReference type="PROSITE" id="PS00070">
    <property type="entry name" value="ALDEHYDE_DEHYDR_CYS"/>
    <property type="match status" value="1"/>
</dbReference>
<dbReference type="InterPro" id="IPR016163">
    <property type="entry name" value="Ald_DH_C"/>
</dbReference>
<dbReference type="Pfam" id="PF00171">
    <property type="entry name" value="Aldedh"/>
    <property type="match status" value="1"/>
</dbReference>
<feature type="active site" evidence="2">
    <location>
        <position position="269"/>
    </location>
</feature>
<keyword evidence="6" id="KW-1185">Reference proteome</keyword>
<dbReference type="InterPro" id="IPR016162">
    <property type="entry name" value="Ald_DH_N"/>
</dbReference>
<dbReference type="InterPro" id="IPR029510">
    <property type="entry name" value="Ald_DH_CS_GLU"/>
</dbReference>
<dbReference type="Gene3D" id="3.40.309.10">
    <property type="entry name" value="Aldehyde Dehydrogenase, Chain A, domain 2"/>
    <property type="match status" value="1"/>
</dbReference>
<dbReference type="RefSeq" id="WP_212494817.1">
    <property type="nucleotide sequence ID" value="NZ_JAFCJH010000054.1"/>
</dbReference>
<comment type="caution">
    <text evidence="5">The sequence shown here is derived from an EMBL/GenBank/DDBJ whole genome shotgun (WGS) entry which is preliminary data.</text>
</comment>
<proteinExistence type="inferred from homology"/>
<reference evidence="6" key="1">
    <citation type="journal article" date="2021" name="ISME J.">
        <title>Evolutionary origin and ecological implication of a unique nif island in free-living Bradyrhizobium lineages.</title>
        <authorList>
            <person name="Tao J."/>
        </authorList>
    </citation>
    <scope>NUCLEOTIDE SEQUENCE [LARGE SCALE GENOMIC DNA]</scope>
    <source>
        <strain evidence="6">SZCCT0434</strain>
    </source>
</reference>
<dbReference type="SUPFAM" id="SSF53720">
    <property type="entry name" value="ALDH-like"/>
    <property type="match status" value="1"/>
</dbReference>
<dbReference type="PROSITE" id="PS00687">
    <property type="entry name" value="ALDEHYDE_DEHYDR_GLU"/>
    <property type="match status" value="1"/>
</dbReference>
<evidence type="ECO:0000256" key="1">
    <source>
        <dbReference type="ARBA" id="ARBA00023002"/>
    </source>
</evidence>
<accession>A0ABS5FUY1</accession>
<dbReference type="InterPro" id="IPR016160">
    <property type="entry name" value="Ald_DH_CS_CYS"/>
</dbReference>
<organism evidence="5 6">
    <name type="scientific">Bradyrhizobium jicamae</name>
    <dbReference type="NCBI Taxonomy" id="280332"/>
    <lineage>
        <taxon>Bacteria</taxon>
        <taxon>Pseudomonadati</taxon>
        <taxon>Pseudomonadota</taxon>
        <taxon>Alphaproteobacteria</taxon>
        <taxon>Hyphomicrobiales</taxon>
        <taxon>Nitrobacteraceae</taxon>
        <taxon>Bradyrhizobium</taxon>
    </lineage>
</organism>
<feature type="domain" description="Aldehyde dehydrogenase" evidence="4">
    <location>
        <begin position="30"/>
        <end position="494"/>
    </location>
</feature>